<keyword evidence="3" id="KW-0804">Transcription</keyword>
<gene>
    <name evidence="5" type="ORF">HKW67_07460</name>
</gene>
<proteinExistence type="predicted"/>
<dbReference type="InterPro" id="IPR046532">
    <property type="entry name" value="DUF6597"/>
</dbReference>
<evidence type="ECO:0000313" key="5">
    <source>
        <dbReference type="EMBL" id="QJR35351.1"/>
    </source>
</evidence>
<keyword evidence="6" id="KW-1185">Reference proteome</keyword>
<organism evidence="5 6">
    <name type="scientific">Gemmatimonas groenlandica</name>
    <dbReference type="NCBI Taxonomy" id="2732249"/>
    <lineage>
        <taxon>Bacteria</taxon>
        <taxon>Pseudomonadati</taxon>
        <taxon>Gemmatimonadota</taxon>
        <taxon>Gemmatimonadia</taxon>
        <taxon>Gemmatimonadales</taxon>
        <taxon>Gemmatimonadaceae</taxon>
        <taxon>Gemmatimonas</taxon>
    </lineage>
</organism>
<accession>A0A6M4ISX6</accession>
<evidence type="ECO:0000256" key="1">
    <source>
        <dbReference type="ARBA" id="ARBA00023015"/>
    </source>
</evidence>
<dbReference type="SMART" id="SM00342">
    <property type="entry name" value="HTH_ARAC"/>
    <property type="match status" value="1"/>
</dbReference>
<evidence type="ECO:0000259" key="4">
    <source>
        <dbReference type="PROSITE" id="PS01124"/>
    </source>
</evidence>
<dbReference type="InterPro" id="IPR009057">
    <property type="entry name" value="Homeodomain-like_sf"/>
</dbReference>
<keyword evidence="2" id="KW-0238">DNA-binding</keyword>
<evidence type="ECO:0000256" key="2">
    <source>
        <dbReference type="ARBA" id="ARBA00023125"/>
    </source>
</evidence>
<reference evidence="5 6" key="1">
    <citation type="submission" date="2020-05" db="EMBL/GenBank/DDBJ databases">
        <title>Complete genome sequence of Gemmatimonas greenlandica TET16.</title>
        <authorList>
            <person name="Zeng Y."/>
        </authorList>
    </citation>
    <scope>NUCLEOTIDE SEQUENCE [LARGE SCALE GENOMIC DNA]</scope>
    <source>
        <strain evidence="5 6">TET16</strain>
    </source>
</reference>
<dbReference type="InterPro" id="IPR050204">
    <property type="entry name" value="AraC_XylS_family_regulators"/>
</dbReference>
<feature type="domain" description="HTH araC/xylS-type" evidence="4">
    <location>
        <begin position="155"/>
        <end position="256"/>
    </location>
</feature>
<dbReference type="Gene3D" id="1.10.10.60">
    <property type="entry name" value="Homeodomain-like"/>
    <property type="match status" value="1"/>
</dbReference>
<dbReference type="Pfam" id="PF20240">
    <property type="entry name" value="DUF6597"/>
    <property type="match status" value="1"/>
</dbReference>
<evidence type="ECO:0000313" key="6">
    <source>
        <dbReference type="Proteomes" id="UP000500938"/>
    </source>
</evidence>
<dbReference type="GO" id="GO:0043565">
    <property type="term" value="F:sequence-specific DNA binding"/>
    <property type="evidence" value="ECO:0007669"/>
    <property type="project" value="InterPro"/>
</dbReference>
<dbReference type="PROSITE" id="PS01124">
    <property type="entry name" value="HTH_ARAC_FAMILY_2"/>
    <property type="match status" value="1"/>
</dbReference>
<evidence type="ECO:0000256" key="3">
    <source>
        <dbReference type="ARBA" id="ARBA00023163"/>
    </source>
</evidence>
<dbReference type="EMBL" id="CP053085">
    <property type="protein sequence ID" value="QJR35351.1"/>
    <property type="molecule type" value="Genomic_DNA"/>
</dbReference>
<dbReference type="GO" id="GO:0003700">
    <property type="term" value="F:DNA-binding transcription factor activity"/>
    <property type="evidence" value="ECO:0007669"/>
    <property type="project" value="InterPro"/>
</dbReference>
<dbReference type="PANTHER" id="PTHR46796:SF15">
    <property type="entry name" value="BLL1074 PROTEIN"/>
    <property type="match status" value="1"/>
</dbReference>
<dbReference type="SUPFAM" id="SSF46689">
    <property type="entry name" value="Homeodomain-like"/>
    <property type="match status" value="1"/>
</dbReference>
<name>A0A6M4ISX6_9BACT</name>
<dbReference type="KEGG" id="ggr:HKW67_07460"/>
<dbReference type="RefSeq" id="WP_171224781.1">
    <property type="nucleotide sequence ID" value="NZ_CP053085.1"/>
</dbReference>
<dbReference type="AlphaFoldDB" id="A0A6M4ISX6"/>
<keyword evidence="1" id="KW-0805">Transcription regulation</keyword>
<protein>
    <submittedName>
        <fullName evidence="5">Helix-turn-helix transcriptional regulator</fullName>
    </submittedName>
</protein>
<dbReference type="Pfam" id="PF12833">
    <property type="entry name" value="HTH_18"/>
    <property type="match status" value="1"/>
</dbReference>
<dbReference type="Proteomes" id="UP000500938">
    <property type="component" value="Chromosome"/>
</dbReference>
<sequence length="271" mass="28995">MASPAPFRYAERLPHATLAPWIACYWEFTARDGAPSVHFVPPDGCTSLLVPTGGPHAGTLLYTGPWLEPLTVPVWPGARFVGVRLRPGGAAGVLQLPASTLLNATAPAVQIGGARGRALQQALSSCVMGSSNMDDTARALDAFWMHESHAFAAPDPLVNAAVNLLVESNGECTIADAARLVGCSERTLLRRFRAATALTPKQFARIRRLLAAAWHAVDGEERWGRIAAAAGYADQPHLNHDVKALTGLRPEELSERIGFTEHDQVNRTLSG</sequence>
<dbReference type="InterPro" id="IPR018060">
    <property type="entry name" value="HTH_AraC"/>
</dbReference>
<dbReference type="PANTHER" id="PTHR46796">
    <property type="entry name" value="HTH-TYPE TRANSCRIPTIONAL ACTIVATOR RHAS-RELATED"/>
    <property type="match status" value="1"/>
</dbReference>